<evidence type="ECO:0000313" key="3">
    <source>
        <dbReference type="Proteomes" id="UP000634136"/>
    </source>
</evidence>
<dbReference type="Proteomes" id="UP000634136">
    <property type="component" value="Unassembled WGS sequence"/>
</dbReference>
<sequence length="159" mass="17627">MGRGRSKFMQWASEASERIQLPRWAPPSREGSGEGSGRNVQTSDVAECDHSVSAEKRWASFCVWACSNKESQQFASGSPSSFSRATRLLLVVLRLPAAEGTLFASDRAEAVATIIVIIIAMRKKKLWVEAMGEVENNERNIIRVDYIFLCVDGFVKLAD</sequence>
<comment type="caution">
    <text evidence="2">The sequence shown here is derived from an EMBL/GenBank/DDBJ whole genome shotgun (WGS) entry which is preliminary data.</text>
</comment>
<evidence type="ECO:0000256" key="1">
    <source>
        <dbReference type="SAM" id="MobiDB-lite"/>
    </source>
</evidence>
<organism evidence="2 3">
    <name type="scientific">Senna tora</name>
    <dbReference type="NCBI Taxonomy" id="362788"/>
    <lineage>
        <taxon>Eukaryota</taxon>
        <taxon>Viridiplantae</taxon>
        <taxon>Streptophyta</taxon>
        <taxon>Embryophyta</taxon>
        <taxon>Tracheophyta</taxon>
        <taxon>Spermatophyta</taxon>
        <taxon>Magnoliopsida</taxon>
        <taxon>eudicotyledons</taxon>
        <taxon>Gunneridae</taxon>
        <taxon>Pentapetalae</taxon>
        <taxon>rosids</taxon>
        <taxon>fabids</taxon>
        <taxon>Fabales</taxon>
        <taxon>Fabaceae</taxon>
        <taxon>Caesalpinioideae</taxon>
        <taxon>Cassia clade</taxon>
        <taxon>Senna</taxon>
    </lineage>
</organism>
<dbReference type="EMBL" id="JAAIUW010000009">
    <property type="protein sequence ID" value="KAF7815771.1"/>
    <property type="molecule type" value="Genomic_DNA"/>
</dbReference>
<reference evidence="2" key="1">
    <citation type="submission" date="2020-09" db="EMBL/GenBank/DDBJ databases">
        <title>Genome-Enabled Discovery of Anthraquinone Biosynthesis in Senna tora.</title>
        <authorList>
            <person name="Kang S.-H."/>
            <person name="Pandey R.P."/>
            <person name="Lee C.-M."/>
            <person name="Sim J.-S."/>
            <person name="Jeong J.-T."/>
            <person name="Choi B.-S."/>
            <person name="Jung M."/>
            <person name="Ginzburg D."/>
            <person name="Zhao K."/>
            <person name="Won S.Y."/>
            <person name="Oh T.-J."/>
            <person name="Yu Y."/>
            <person name="Kim N.-H."/>
            <person name="Lee O.R."/>
            <person name="Lee T.-H."/>
            <person name="Bashyal P."/>
            <person name="Kim T.-S."/>
            <person name="Lee W.-H."/>
            <person name="Kawkins C."/>
            <person name="Kim C.-K."/>
            <person name="Kim J.S."/>
            <person name="Ahn B.O."/>
            <person name="Rhee S.Y."/>
            <person name="Sohng J.K."/>
        </authorList>
    </citation>
    <scope>NUCLEOTIDE SEQUENCE</scope>
    <source>
        <tissue evidence="2">Leaf</tissue>
    </source>
</reference>
<proteinExistence type="predicted"/>
<keyword evidence="3" id="KW-1185">Reference proteome</keyword>
<protein>
    <submittedName>
        <fullName evidence="2">Protein trichome birefringence-like 37</fullName>
    </submittedName>
</protein>
<accession>A0A834T668</accession>
<evidence type="ECO:0000313" key="2">
    <source>
        <dbReference type="EMBL" id="KAF7815771.1"/>
    </source>
</evidence>
<feature type="region of interest" description="Disordered" evidence="1">
    <location>
        <begin position="22"/>
        <end position="44"/>
    </location>
</feature>
<gene>
    <name evidence="2" type="ORF">G2W53_029740</name>
</gene>
<name>A0A834T668_9FABA</name>
<dbReference type="AlphaFoldDB" id="A0A834T668"/>